<dbReference type="PANTHER" id="PTHR21311:SF0">
    <property type="entry name" value="CONSERVED OLIGOMERIC GOLGI COMPLEX SUBUNIT 8"/>
    <property type="match status" value="1"/>
</dbReference>
<dbReference type="OrthoDB" id="1661054at2759"/>
<evidence type="ECO:0000256" key="7">
    <source>
        <dbReference type="ARBA" id="ARBA00023136"/>
    </source>
</evidence>
<dbReference type="EMBL" id="CAAALY010025063">
    <property type="protein sequence ID" value="VEL15568.1"/>
    <property type="molecule type" value="Genomic_DNA"/>
</dbReference>
<evidence type="ECO:0000313" key="10">
    <source>
        <dbReference type="Proteomes" id="UP000784294"/>
    </source>
</evidence>
<dbReference type="GO" id="GO:0006891">
    <property type="term" value="P:intra-Golgi vesicle-mediated transport"/>
    <property type="evidence" value="ECO:0007669"/>
    <property type="project" value="TreeGrafter"/>
</dbReference>
<keyword evidence="7" id="KW-0472">Membrane</keyword>
<evidence type="ECO:0000313" key="9">
    <source>
        <dbReference type="EMBL" id="VEL15568.1"/>
    </source>
</evidence>
<keyword evidence="5" id="KW-0653">Protein transport</keyword>
<dbReference type="InterPro" id="IPR016159">
    <property type="entry name" value="Cullin_repeat-like_dom_sf"/>
</dbReference>
<evidence type="ECO:0000256" key="6">
    <source>
        <dbReference type="ARBA" id="ARBA00023034"/>
    </source>
</evidence>
<dbReference type="Proteomes" id="UP000784294">
    <property type="component" value="Unassembled WGS sequence"/>
</dbReference>
<evidence type="ECO:0000256" key="2">
    <source>
        <dbReference type="ARBA" id="ARBA00006419"/>
    </source>
</evidence>
<protein>
    <recommendedName>
        <fullName evidence="3">Conserved oligomeric Golgi complex subunit 8</fullName>
    </recommendedName>
    <alternativeName>
        <fullName evidence="8">Component of oligomeric Golgi complex 8</fullName>
    </alternativeName>
</protein>
<dbReference type="GO" id="GO:0000139">
    <property type="term" value="C:Golgi membrane"/>
    <property type="evidence" value="ECO:0007669"/>
    <property type="project" value="UniProtKB-SubCell"/>
</dbReference>
<dbReference type="GO" id="GO:0017119">
    <property type="term" value="C:Golgi transport complex"/>
    <property type="evidence" value="ECO:0007669"/>
    <property type="project" value="InterPro"/>
</dbReference>
<dbReference type="Pfam" id="PF04124">
    <property type="entry name" value="Dor1"/>
    <property type="match status" value="2"/>
</dbReference>
<keyword evidence="4" id="KW-0813">Transport</keyword>
<gene>
    <name evidence="9" type="ORF">PXEA_LOCUS9008</name>
</gene>
<dbReference type="AlphaFoldDB" id="A0A448WMR0"/>
<evidence type="ECO:0000256" key="5">
    <source>
        <dbReference type="ARBA" id="ARBA00022927"/>
    </source>
</evidence>
<comment type="caution">
    <text evidence="9">The sequence shown here is derived from an EMBL/GenBank/DDBJ whole genome shotgun (WGS) entry which is preliminary data.</text>
</comment>
<evidence type="ECO:0000256" key="3">
    <source>
        <dbReference type="ARBA" id="ARBA00020983"/>
    </source>
</evidence>
<keyword evidence="6" id="KW-0333">Golgi apparatus</keyword>
<dbReference type="PANTHER" id="PTHR21311">
    <property type="entry name" value="CONSERVED OLIGOMERIC GOLGI COMPLEX COMPONENT 8"/>
    <property type="match status" value="1"/>
</dbReference>
<dbReference type="GO" id="GO:0015031">
    <property type="term" value="P:protein transport"/>
    <property type="evidence" value="ECO:0007669"/>
    <property type="project" value="UniProtKB-KW"/>
</dbReference>
<evidence type="ECO:0000256" key="4">
    <source>
        <dbReference type="ARBA" id="ARBA00022448"/>
    </source>
</evidence>
<accession>A0A448WMR0</accession>
<sequence>MEGDSESSQVLLDQYMGLNSLAEFIVKKRNLPENTVHEPAFLESLSSLSKQSLNLLSSSLSQFKTKRDSLNRKIEDFSSTNYSVFLNKAEANKAVLDGCEVIKSSNDLLLSKVPDLASSVEVFMQNSFDLIRNSKLNMIALRKHTQILELLELPQLIETFLLNGYFDDALLIYAHAEKIKKKQTGRSPLIHLIANQVQRVGNQLLSYLCRQLSMPISLSSCLKTIVYLRRMNIFNEQELRLKFLQARSICLNDRLTAALYQNTYSPQLDFERPRSSSTNINCDKSNSGDIVELNEFKNGQSNFLDSSSSKSFIKTDRAHYEVYFRATHRIEVTRLQLFDIVTQYRAVFADDEGLLAGHISDKNCSTPPLSIWHPLFVDYSPSSHLYPVSESLFLPSTSMFIARFYRTFVDVSAN</sequence>
<name>A0A448WMR0_9PLAT</name>
<organism evidence="9 10">
    <name type="scientific">Protopolystoma xenopodis</name>
    <dbReference type="NCBI Taxonomy" id="117903"/>
    <lineage>
        <taxon>Eukaryota</taxon>
        <taxon>Metazoa</taxon>
        <taxon>Spiralia</taxon>
        <taxon>Lophotrochozoa</taxon>
        <taxon>Platyhelminthes</taxon>
        <taxon>Monogenea</taxon>
        <taxon>Polyopisthocotylea</taxon>
        <taxon>Polystomatidea</taxon>
        <taxon>Polystomatidae</taxon>
        <taxon>Protopolystoma</taxon>
    </lineage>
</organism>
<evidence type="ECO:0000256" key="8">
    <source>
        <dbReference type="ARBA" id="ARBA00031347"/>
    </source>
</evidence>
<comment type="subcellular location">
    <subcellularLocation>
        <location evidence="1">Golgi apparatus membrane</location>
        <topology evidence="1">Peripheral membrane protein</topology>
    </subcellularLocation>
</comment>
<dbReference type="SUPFAM" id="SSF74788">
    <property type="entry name" value="Cullin repeat-like"/>
    <property type="match status" value="1"/>
</dbReference>
<comment type="similarity">
    <text evidence="2">Belongs to the COG8 family.</text>
</comment>
<reference evidence="9" key="1">
    <citation type="submission" date="2018-11" db="EMBL/GenBank/DDBJ databases">
        <authorList>
            <consortium name="Pathogen Informatics"/>
        </authorList>
    </citation>
    <scope>NUCLEOTIDE SEQUENCE</scope>
</reference>
<proteinExistence type="inferred from homology"/>
<evidence type="ECO:0000256" key="1">
    <source>
        <dbReference type="ARBA" id="ARBA00004395"/>
    </source>
</evidence>
<dbReference type="InterPro" id="IPR007255">
    <property type="entry name" value="COG8"/>
</dbReference>
<keyword evidence="10" id="KW-1185">Reference proteome</keyword>